<evidence type="ECO:0000313" key="5">
    <source>
        <dbReference type="Proteomes" id="UP000198372"/>
    </source>
</evidence>
<comment type="subunit">
    <text evidence="1">Component of the origin recognition complex (ORC).</text>
</comment>
<gene>
    <name evidence="4" type="ORF">BQ2448_791</name>
</gene>
<keyword evidence="1" id="KW-0235">DNA replication</keyword>
<feature type="compositionally biased region" description="Acidic residues" evidence="2">
    <location>
        <begin position="585"/>
        <end position="596"/>
    </location>
</feature>
<dbReference type="GO" id="GO:0006260">
    <property type="term" value="P:DNA replication"/>
    <property type="evidence" value="ECO:0007669"/>
    <property type="project" value="UniProtKB-UniRule"/>
</dbReference>
<evidence type="ECO:0000256" key="2">
    <source>
        <dbReference type="SAM" id="MobiDB-lite"/>
    </source>
</evidence>
<evidence type="ECO:0000256" key="1">
    <source>
        <dbReference type="RuleBase" id="RU368084"/>
    </source>
</evidence>
<feature type="domain" description="Origin recognition complex subunit 2 RecA-like" evidence="3">
    <location>
        <begin position="200"/>
        <end position="424"/>
    </location>
</feature>
<feature type="compositionally biased region" description="Acidic residues" evidence="2">
    <location>
        <begin position="66"/>
        <end position="101"/>
    </location>
</feature>
<dbReference type="InterPro" id="IPR056772">
    <property type="entry name" value="RecA-like_ORC2"/>
</dbReference>
<feature type="compositionally biased region" description="Basic and acidic residues" evidence="2">
    <location>
        <begin position="573"/>
        <end position="584"/>
    </location>
</feature>
<sequence length="620" mass="67798">MPSPRASTSGNTSASERRRTTAGATTTTKAHSPTKPSPLSKSTSSRNRGASSSEREGRRRRQHAVDEEEQEQQEDDEEQGGDESDEDDDPEEDDDDEDDDEGGQRRRPRSTRAQPSTPTKRKRKKTPRTAEEMTHLTAPSFVTSSSGDAYLLASSMTSKTSDNLLSSHFDEPFTHESYLSALHASDASPLMESYHASLQETLDKLSLRCFATWVWYMNQGFNYLLHGVGSKIPLLNRFAEELSTRCGPVVVVNAYDPCTTLQDVLTALEEIVKEAIRQDLLDAIPTTRSGQKPLASSSSPTKGKGNAKATTQASSDSALLNSGSTSAIEARAQRFVHSLASAPQALPDIYLVVHSLDAPSLRTSKSLSILALLASQPRLHFIASVDHVRSGLLFPTALATTRPPTNLDRRQPNLDVRSFTFLHHETSTRQPYTTEVLHNGTLSRLFPSTIFPPLSSTLDPSTSSLVQSTRHVLASVTDRAKSMFNLLACQQLELMRASKGEEKVGVAGGGGARAPGCAILLDKLSLIGVMPHWRFKELATDRLLAAHNDQVDGLLAEFRDHNVVRGSMNGPKRIREPGEDAHLEGEEEEEEEGDEGEWVWIALGKEALENVLEELGRGEG</sequence>
<dbReference type="Pfam" id="PF04084">
    <property type="entry name" value="RecA-like_ORC2"/>
    <property type="match status" value="1"/>
</dbReference>
<protein>
    <recommendedName>
        <fullName evidence="1">Origin recognition complex subunit 2</fullName>
    </recommendedName>
</protein>
<name>A0A238F3C6_9BASI</name>
<dbReference type="Proteomes" id="UP000198372">
    <property type="component" value="Unassembled WGS sequence"/>
</dbReference>
<proteinExistence type="inferred from homology"/>
<dbReference type="EMBL" id="FMSP01000003">
    <property type="protein sequence ID" value="SCV68670.1"/>
    <property type="molecule type" value="Genomic_DNA"/>
</dbReference>
<feature type="region of interest" description="Disordered" evidence="2">
    <location>
        <begin position="1"/>
        <end position="136"/>
    </location>
</feature>
<comment type="function">
    <text evidence="1">Component of the origin recognition complex (ORC) that binds origins of replication. DNA-binding is ATP-dependent. ORC is required to assemble the pre-replication complex necessary to initiate DNA replication.</text>
</comment>
<feature type="compositionally biased region" description="Polar residues" evidence="2">
    <location>
        <begin position="1"/>
        <end position="11"/>
    </location>
</feature>
<feature type="compositionally biased region" description="Low complexity" evidence="2">
    <location>
        <begin position="21"/>
        <end position="52"/>
    </location>
</feature>
<dbReference type="PANTHER" id="PTHR14052:SF0">
    <property type="entry name" value="ORIGIN RECOGNITION COMPLEX SUBUNIT 2"/>
    <property type="match status" value="1"/>
</dbReference>
<feature type="region of interest" description="Disordered" evidence="2">
    <location>
        <begin position="287"/>
        <end position="319"/>
    </location>
</feature>
<dbReference type="OrthoDB" id="346673at2759"/>
<dbReference type="AlphaFoldDB" id="A0A238F3C6"/>
<dbReference type="GO" id="GO:0005664">
    <property type="term" value="C:nuclear origin of replication recognition complex"/>
    <property type="evidence" value="ECO:0007669"/>
    <property type="project" value="UniProtKB-UniRule"/>
</dbReference>
<dbReference type="InterPro" id="IPR007220">
    <property type="entry name" value="ORC2"/>
</dbReference>
<evidence type="ECO:0000259" key="3">
    <source>
        <dbReference type="Pfam" id="PF04084"/>
    </source>
</evidence>
<accession>A0A238F3C6</accession>
<dbReference type="GO" id="GO:0003688">
    <property type="term" value="F:DNA replication origin binding"/>
    <property type="evidence" value="ECO:0007669"/>
    <property type="project" value="UniProtKB-UniRule"/>
</dbReference>
<dbReference type="PANTHER" id="PTHR14052">
    <property type="entry name" value="ORIGIN RECOGNITION COMPLEX SUBUNIT 2"/>
    <property type="match status" value="1"/>
</dbReference>
<comment type="subcellular location">
    <subcellularLocation>
        <location evidence="1">Nucleus</location>
    </subcellularLocation>
</comment>
<dbReference type="STRING" id="269621.A0A238F3C6"/>
<evidence type="ECO:0000313" key="4">
    <source>
        <dbReference type="EMBL" id="SCV68670.1"/>
    </source>
</evidence>
<comment type="similarity">
    <text evidence="1">Belongs to the ORC2 family.</text>
</comment>
<feature type="compositionally biased region" description="Polar residues" evidence="2">
    <location>
        <begin position="287"/>
        <end position="301"/>
    </location>
</feature>
<feature type="region of interest" description="Disordered" evidence="2">
    <location>
        <begin position="567"/>
        <end position="596"/>
    </location>
</feature>
<reference evidence="5" key="1">
    <citation type="submission" date="2016-09" db="EMBL/GenBank/DDBJ databases">
        <authorList>
            <person name="Jeantristanb JTB J.-T."/>
            <person name="Ricardo R."/>
        </authorList>
    </citation>
    <scope>NUCLEOTIDE SEQUENCE [LARGE SCALE GENOMIC DNA]</scope>
</reference>
<organism evidence="4 5">
    <name type="scientific">Microbotryum intermedium</name>
    <dbReference type="NCBI Taxonomy" id="269621"/>
    <lineage>
        <taxon>Eukaryota</taxon>
        <taxon>Fungi</taxon>
        <taxon>Dikarya</taxon>
        <taxon>Basidiomycota</taxon>
        <taxon>Pucciniomycotina</taxon>
        <taxon>Microbotryomycetes</taxon>
        <taxon>Microbotryales</taxon>
        <taxon>Microbotryaceae</taxon>
        <taxon>Microbotryum</taxon>
    </lineage>
</organism>
<keyword evidence="5" id="KW-1185">Reference proteome</keyword>
<feature type="compositionally biased region" description="Polar residues" evidence="2">
    <location>
        <begin position="308"/>
        <end position="319"/>
    </location>
</feature>
<keyword evidence="1" id="KW-0539">Nucleus</keyword>